<keyword evidence="3" id="KW-1185">Reference proteome</keyword>
<organism evidence="2 3">
    <name type="scientific">Mycena metata</name>
    <dbReference type="NCBI Taxonomy" id="1033252"/>
    <lineage>
        <taxon>Eukaryota</taxon>
        <taxon>Fungi</taxon>
        <taxon>Dikarya</taxon>
        <taxon>Basidiomycota</taxon>
        <taxon>Agaricomycotina</taxon>
        <taxon>Agaricomycetes</taxon>
        <taxon>Agaricomycetidae</taxon>
        <taxon>Agaricales</taxon>
        <taxon>Marasmiineae</taxon>
        <taxon>Mycenaceae</taxon>
        <taxon>Mycena</taxon>
    </lineage>
</organism>
<protein>
    <submittedName>
        <fullName evidence="2">Uncharacterized protein</fullName>
    </submittedName>
</protein>
<feature type="region of interest" description="Disordered" evidence="1">
    <location>
        <begin position="115"/>
        <end position="134"/>
    </location>
</feature>
<dbReference type="AlphaFoldDB" id="A0AAD7JLX5"/>
<feature type="region of interest" description="Disordered" evidence="1">
    <location>
        <begin position="75"/>
        <end position="100"/>
    </location>
</feature>
<dbReference type="Proteomes" id="UP001215598">
    <property type="component" value="Unassembled WGS sequence"/>
</dbReference>
<name>A0AAD7JLX5_9AGAR</name>
<accession>A0AAD7JLX5</accession>
<sequence>MLLGCSRRARRKSRDCLLAQLACATTSPFRLLTPPLRPLTLPFCLPVPRPPVLSHPASAGRYSLPRAADIKTRGSAVPSARCRFRPSTSPPAPRVPPPPQPATWIDVSPRRPHHACSSDLGAARHPSPATHTRTTRYAHPGVLSTRLVPPQPRRIYGSLGKATMEYSMEWVKTRCVLTFVAAPSCSATPYVLDRTLLKVLPRCHLFLRASSSVVRTTKESK</sequence>
<reference evidence="2" key="1">
    <citation type="submission" date="2023-03" db="EMBL/GenBank/DDBJ databases">
        <title>Massive genome expansion in bonnet fungi (Mycena s.s.) driven by repeated elements and novel gene families across ecological guilds.</title>
        <authorList>
            <consortium name="Lawrence Berkeley National Laboratory"/>
            <person name="Harder C.B."/>
            <person name="Miyauchi S."/>
            <person name="Viragh M."/>
            <person name="Kuo A."/>
            <person name="Thoen E."/>
            <person name="Andreopoulos B."/>
            <person name="Lu D."/>
            <person name="Skrede I."/>
            <person name="Drula E."/>
            <person name="Henrissat B."/>
            <person name="Morin E."/>
            <person name="Kohler A."/>
            <person name="Barry K."/>
            <person name="LaButti K."/>
            <person name="Morin E."/>
            <person name="Salamov A."/>
            <person name="Lipzen A."/>
            <person name="Mereny Z."/>
            <person name="Hegedus B."/>
            <person name="Baldrian P."/>
            <person name="Stursova M."/>
            <person name="Weitz H."/>
            <person name="Taylor A."/>
            <person name="Grigoriev I.V."/>
            <person name="Nagy L.G."/>
            <person name="Martin F."/>
            <person name="Kauserud H."/>
        </authorList>
    </citation>
    <scope>NUCLEOTIDE SEQUENCE</scope>
    <source>
        <strain evidence="2">CBHHK182m</strain>
    </source>
</reference>
<comment type="caution">
    <text evidence="2">The sequence shown here is derived from an EMBL/GenBank/DDBJ whole genome shotgun (WGS) entry which is preliminary data.</text>
</comment>
<feature type="compositionally biased region" description="Pro residues" evidence="1">
    <location>
        <begin position="88"/>
        <end position="100"/>
    </location>
</feature>
<evidence type="ECO:0000313" key="3">
    <source>
        <dbReference type="Proteomes" id="UP001215598"/>
    </source>
</evidence>
<gene>
    <name evidence="2" type="ORF">B0H16DRAFT_334998</name>
</gene>
<evidence type="ECO:0000313" key="2">
    <source>
        <dbReference type="EMBL" id="KAJ7767665.1"/>
    </source>
</evidence>
<proteinExistence type="predicted"/>
<evidence type="ECO:0000256" key="1">
    <source>
        <dbReference type="SAM" id="MobiDB-lite"/>
    </source>
</evidence>
<dbReference type="EMBL" id="JARKIB010000021">
    <property type="protein sequence ID" value="KAJ7767665.1"/>
    <property type="molecule type" value="Genomic_DNA"/>
</dbReference>